<dbReference type="Proteomes" id="UP001150238">
    <property type="component" value="Unassembled WGS sequence"/>
</dbReference>
<reference evidence="2" key="1">
    <citation type="submission" date="2022-08" db="EMBL/GenBank/DDBJ databases">
        <authorList>
            <consortium name="DOE Joint Genome Institute"/>
            <person name="Min B."/>
            <person name="Riley R."/>
            <person name="Sierra-Patev S."/>
            <person name="Naranjo-Ortiz M."/>
            <person name="Looney B."/>
            <person name="Konkel Z."/>
            <person name="Slot J.C."/>
            <person name="Sakamoto Y."/>
            <person name="Steenwyk J.L."/>
            <person name="Rokas A."/>
            <person name="Carro J."/>
            <person name="Camarero S."/>
            <person name="Ferreira P."/>
            <person name="Molpeceres G."/>
            <person name="Ruiz-Duenas F.J."/>
            <person name="Serrano A."/>
            <person name="Henrissat B."/>
            <person name="Drula E."/>
            <person name="Hughes K.W."/>
            <person name="Mata J.L."/>
            <person name="Ishikawa N.K."/>
            <person name="Vargas-Isla R."/>
            <person name="Ushijima S."/>
            <person name="Smith C.A."/>
            <person name="Ahrendt S."/>
            <person name="Andreopoulos W."/>
            <person name="He G."/>
            <person name="Labutti K."/>
            <person name="Lipzen A."/>
            <person name="Ng V."/>
            <person name="Sandor L."/>
            <person name="Barry K."/>
            <person name="Martinez A.T."/>
            <person name="Xiao Y."/>
            <person name="Gibbons J.G."/>
            <person name="Terashima K."/>
            <person name="Hibbett D.S."/>
            <person name="Grigoriev I.V."/>
        </authorList>
    </citation>
    <scope>NUCLEOTIDE SEQUENCE</scope>
    <source>
        <strain evidence="2">Sp2 HRB7682 ss15</strain>
    </source>
</reference>
<evidence type="ECO:0000313" key="3">
    <source>
        <dbReference type="Proteomes" id="UP001150238"/>
    </source>
</evidence>
<proteinExistence type="predicted"/>
<accession>A0A9W9DG86</accession>
<feature type="compositionally biased region" description="Low complexity" evidence="1">
    <location>
        <begin position="153"/>
        <end position="162"/>
    </location>
</feature>
<evidence type="ECO:0008006" key="4">
    <source>
        <dbReference type="Google" id="ProtNLM"/>
    </source>
</evidence>
<dbReference type="AlphaFoldDB" id="A0A9W9DG86"/>
<gene>
    <name evidence="2" type="ORF">C8J55DRAFT_492209</name>
</gene>
<sequence>MRNISAVLVKIKPGGGAEESVEAVPIARQDRQASAGGGGMLFYEGQLVFVRDKQNPFWPGIVKKTNSKGGLSVEILWGDDNCKVIRGLTADELQKLLRMKAKNKVQKDKRHNLLQAQEIFLKMNGLTKIDGQVKADIVNKKSGNGAFIVEGNAGDNTANNNNQSKSAAGKEAKAQVDRNAGVEQAVRSITFSQAGDMATGEEEIFAVVVARDNSQADADQSFNAPSAKAGVSFKTLLAAISEDHWEVNSQKKSSPGHINRPKGEGKLNLRLAQKIHPVTEPKEEVTVVDKFLLALANEIDTMRYSERKMNMQERYNLTGRQSSWISKGRACISGEDSKLGGQSSTRKRYDIGIRRKSTTKDDKSQPESEDDDVKDK</sequence>
<feature type="region of interest" description="Disordered" evidence="1">
    <location>
        <begin position="153"/>
        <end position="176"/>
    </location>
</feature>
<feature type="compositionally biased region" description="Basic and acidic residues" evidence="1">
    <location>
        <begin position="347"/>
        <end position="366"/>
    </location>
</feature>
<comment type="caution">
    <text evidence="2">The sequence shown here is derived from an EMBL/GenBank/DDBJ whole genome shotgun (WGS) entry which is preliminary data.</text>
</comment>
<organism evidence="2 3">
    <name type="scientific">Lentinula lateritia</name>
    <dbReference type="NCBI Taxonomy" id="40482"/>
    <lineage>
        <taxon>Eukaryota</taxon>
        <taxon>Fungi</taxon>
        <taxon>Dikarya</taxon>
        <taxon>Basidiomycota</taxon>
        <taxon>Agaricomycotina</taxon>
        <taxon>Agaricomycetes</taxon>
        <taxon>Agaricomycetidae</taxon>
        <taxon>Agaricales</taxon>
        <taxon>Marasmiineae</taxon>
        <taxon>Omphalotaceae</taxon>
        <taxon>Lentinula</taxon>
    </lineage>
</organism>
<name>A0A9W9DG86_9AGAR</name>
<protein>
    <recommendedName>
        <fullName evidence="4">PWWP domain-containing protein</fullName>
    </recommendedName>
</protein>
<feature type="region of interest" description="Disordered" evidence="1">
    <location>
        <begin position="333"/>
        <end position="376"/>
    </location>
</feature>
<reference evidence="2" key="2">
    <citation type="journal article" date="2023" name="Proc. Natl. Acad. Sci. U.S.A.">
        <title>A global phylogenomic analysis of the shiitake genus Lentinula.</title>
        <authorList>
            <person name="Sierra-Patev S."/>
            <person name="Min B."/>
            <person name="Naranjo-Ortiz M."/>
            <person name="Looney B."/>
            <person name="Konkel Z."/>
            <person name="Slot J.C."/>
            <person name="Sakamoto Y."/>
            <person name="Steenwyk J.L."/>
            <person name="Rokas A."/>
            <person name="Carro J."/>
            <person name="Camarero S."/>
            <person name="Ferreira P."/>
            <person name="Molpeceres G."/>
            <person name="Ruiz-Duenas F.J."/>
            <person name="Serrano A."/>
            <person name="Henrissat B."/>
            <person name="Drula E."/>
            <person name="Hughes K.W."/>
            <person name="Mata J.L."/>
            <person name="Ishikawa N.K."/>
            <person name="Vargas-Isla R."/>
            <person name="Ushijima S."/>
            <person name="Smith C.A."/>
            <person name="Donoghue J."/>
            <person name="Ahrendt S."/>
            <person name="Andreopoulos W."/>
            <person name="He G."/>
            <person name="LaButti K."/>
            <person name="Lipzen A."/>
            <person name="Ng V."/>
            <person name="Riley R."/>
            <person name="Sandor L."/>
            <person name="Barry K."/>
            <person name="Martinez A.T."/>
            <person name="Xiao Y."/>
            <person name="Gibbons J.G."/>
            <person name="Terashima K."/>
            <person name="Grigoriev I.V."/>
            <person name="Hibbett D."/>
        </authorList>
    </citation>
    <scope>NUCLEOTIDE SEQUENCE</scope>
    <source>
        <strain evidence="2">Sp2 HRB7682 ss15</strain>
    </source>
</reference>
<dbReference type="EMBL" id="JANVFS010000036">
    <property type="protein sequence ID" value="KAJ4469029.1"/>
    <property type="molecule type" value="Genomic_DNA"/>
</dbReference>
<feature type="compositionally biased region" description="Acidic residues" evidence="1">
    <location>
        <begin position="367"/>
        <end position="376"/>
    </location>
</feature>
<evidence type="ECO:0000313" key="2">
    <source>
        <dbReference type="EMBL" id="KAJ4469029.1"/>
    </source>
</evidence>
<evidence type="ECO:0000256" key="1">
    <source>
        <dbReference type="SAM" id="MobiDB-lite"/>
    </source>
</evidence>